<dbReference type="RefSeq" id="WP_311603871.1">
    <property type="nucleotide sequence ID" value="NZ_JAVREM010000079.1"/>
</dbReference>
<proteinExistence type="predicted"/>
<feature type="region of interest" description="Disordered" evidence="1">
    <location>
        <begin position="215"/>
        <end position="234"/>
    </location>
</feature>
<dbReference type="Gene3D" id="3.60.20.10">
    <property type="entry name" value="Glutamine Phosphoribosylpyrophosphate, subunit 1, domain 1"/>
    <property type="match status" value="1"/>
</dbReference>
<dbReference type="Pfam" id="PF06267">
    <property type="entry name" value="DUF1028"/>
    <property type="match status" value="1"/>
</dbReference>
<dbReference type="InterPro" id="IPR010430">
    <property type="entry name" value="DUF1028"/>
</dbReference>
<gene>
    <name evidence="2" type="ORF">RNC47_31995</name>
</gene>
<comment type="caution">
    <text evidence="2">The sequence shown here is derived from an EMBL/GenBank/DDBJ whole genome shotgun (WGS) entry which is preliminary data.</text>
</comment>
<dbReference type="Proteomes" id="UP001183420">
    <property type="component" value="Unassembled WGS sequence"/>
</dbReference>
<dbReference type="PANTHER" id="PTHR39328:SF1">
    <property type="entry name" value="BLL2871 PROTEIN"/>
    <property type="match status" value="1"/>
</dbReference>
<dbReference type="InterPro" id="IPR029055">
    <property type="entry name" value="Ntn_hydrolases_N"/>
</dbReference>
<sequence length="234" mass="23537">MTISLAARDPATGALGMVLTSSSPAVAARCPHLRAGVGAVSSQNVTNPALGPLMLDALARGASARDAVATAVEHDPAIAYRQLAAVDAEGTVAGFSGERALGVHAIAAGDQAIAAGNLLADPGVPRAMLDAYAASRAGSFEERLLEGLLGALAAGGEEGPVRAAGLAVVEAVPWPVTDLRVDDAAQPAGELARILALWLPQKRAYLLRATDPASAPAFAATPDSPTTTARPRED</sequence>
<evidence type="ECO:0000313" key="3">
    <source>
        <dbReference type="Proteomes" id="UP001183420"/>
    </source>
</evidence>
<protein>
    <submittedName>
        <fullName evidence="2">DUF1028 domain-containing protein</fullName>
    </submittedName>
</protein>
<accession>A0ABU2LZB7</accession>
<dbReference type="EMBL" id="JAVREM010000079">
    <property type="protein sequence ID" value="MDT0322944.1"/>
    <property type="molecule type" value="Genomic_DNA"/>
</dbReference>
<dbReference type="PANTHER" id="PTHR39328">
    <property type="entry name" value="BLL2871 PROTEIN"/>
    <property type="match status" value="1"/>
</dbReference>
<name>A0ABU2LZB7_9ACTN</name>
<reference evidence="3" key="1">
    <citation type="submission" date="2023-07" db="EMBL/GenBank/DDBJ databases">
        <title>30 novel species of actinomycetes from the DSMZ collection.</title>
        <authorList>
            <person name="Nouioui I."/>
        </authorList>
    </citation>
    <scope>NUCLEOTIDE SEQUENCE [LARGE SCALE GENOMIC DNA]</scope>
    <source>
        <strain evidence="3">DSM 44918</strain>
    </source>
</reference>
<organism evidence="2 3">
    <name type="scientific">Streptomyces millisiae</name>
    <dbReference type="NCBI Taxonomy" id="3075542"/>
    <lineage>
        <taxon>Bacteria</taxon>
        <taxon>Bacillati</taxon>
        <taxon>Actinomycetota</taxon>
        <taxon>Actinomycetes</taxon>
        <taxon>Kitasatosporales</taxon>
        <taxon>Streptomycetaceae</taxon>
        <taxon>Streptomyces</taxon>
    </lineage>
</organism>
<dbReference type="SUPFAM" id="SSF56235">
    <property type="entry name" value="N-terminal nucleophile aminohydrolases (Ntn hydrolases)"/>
    <property type="match status" value="1"/>
</dbReference>
<evidence type="ECO:0000256" key="1">
    <source>
        <dbReference type="SAM" id="MobiDB-lite"/>
    </source>
</evidence>
<keyword evidence="3" id="KW-1185">Reference proteome</keyword>
<evidence type="ECO:0000313" key="2">
    <source>
        <dbReference type="EMBL" id="MDT0322944.1"/>
    </source>
</evidence>